<proteinExistence type="predicted"/>
<dbReference type="PANTHER" id="PTHR34853">
    <property type="match status" value="1"/>
</dbReference>
<dbReference type="Proteomes" id="UP000015388">
    <property type="component" value="Chromosome"/>
</dbReference>
<organism evidence="1 2">
    <name type="scientific">Corynebacterium maris DSM 45190</name>
    <dbReference type="NCBI Taxonomy" id="1224163"/>
    <lineage>
        <taxon>Bacteria</taxon>
        <taxon>Bacillati</taxon>
        <taxon>Actinomycetota</taxon>
        <taxon>Actinomycetes</taxon>
        <taxon>Mycobacteriales</taxon>
        <taxon>Corynebacteriaceae</taxon>
        <taxon>Corynebacterium</taxon>
    </lineage>
</organism>
<evidence type="ECO:0008006" key="3">
    <source>
        <dbReference type="Google" id="ProtNLM"/>
    </source>
</evidence>
<dbReference type="Gene3D" id="1.10.260.130">
    <property type="match status" value="1"/>
</dbReference>
<dbReference type="eggNOG" id="COG1073">
    <property type="taxonomic scope" value="Bacteria"/>
</dbReference>
<dbReference type="AlphaFoldDB" id="S5TIV4"/>
<keyword evidence="2" id="KW-1185">Reference proteome</keyword>
<dbReference type="KEGG" id="cmd:B841_06740"/>
<evidence type="ECO:0000313" key="2">
    <source>
        <dbReference type="Proteomes" id="UP000015388"/>
    </source>
</evidence>
<dbReference type="InterPro" id="IPR029058">
    <property type="entry name" value="AB_hydrolase_fold"/>
</dbReference>
<protein>
    <recommendedName>
        <fullName evidence="3">Secretory lipase</fullName>
    </recommendedName>
</protein>
<dbReference type="PATRIC" id="fig|1224163.3.peg.1354"/>
<dbReference type="PIRSF" id="PIRSF029171">
    <property type="entry name" value="Esterase_LipA"/>
    <property type="match status" value="1"/>
</dbReference>
<sequence length="415" mass="45152">MNETHRSGTLRTTLRSLVPLLKDTAHGVTTRALKLSPQPHRTTEDPTFTTPTYLAGTAPGTLLNHHKITAVGTRGSSTRYEYVTTDSRDRLLTATGAIFRPRLPRGPVIALAPSTQGVAPHCDPSYSCAVGVNAFRNPVDVIAAYEQPTINWLLTAGATVIISDYPRDPALGVQMYCDHPSSARALYDAIRAARHLGVDDQPLGLWGYSQGGGAIGAMLEEPDYAPDVCPRAAFIGAPPADLTDVLHHVDGTLATSVIAYTTAGLMVTSEEIQTEIFTELTDAGLRELLDNIQRCVGGSLLISAWRSTAQWTRRGLTFGALCEDLSATGEELEKRRLGGRAPQIPVRLRAARHDDVVPYETVRRLRMKWATAGADVDWRVSEIPRIPGGLGINHVLPYIRHFTDDAGWLLDRLAR</sequence>
<dbReference type="Pfam" id="PF03583">
    <property type="entry name" value="LIP"/>
    <property type="match status" value="1"/>
</dbReference>
<dbReference type="GO" id="GO:0004806">
    <property type="term" value="F:triacylglycerol lipase activity"/>
    <property type="evidence" value="ECO:0007669"/>
    <property type="project" value="InterPro"/>
</dbReference>
<dbReference type="STRING" id="1224163.B841_06740"/>
<gene>
    <name evidence="1" type="ORF">B841_06740</name>
</gene>
<dbReference type="Gene3D" id="3.40.50.1820">
    <property type="entry name" value="alpha/beta hydrolase"/>
    <property type="match status" value="1"/>
</dbReference>
<dbReference type="HOGENOM" id="CLU_029538_6_0_11"/>
<name>S5TIV4_9CORY</name>
<dbReference type="SUPFAM" id="SSF53474">
    <property type="entry name" value="alpha/beta-Hydrolases"/>
    <property type="match status" value="1"/>
</dbReference>
<dbReference type="EMBL" id="CP003924">
    <property type="protein sequence ID" value="AGS34821.1"/>
    <property type="molecule type" value="Genomic_DNA"/>
</dbReference>
<dbReference type="InterPro" id="IPR005152">
    <property type="entry name" value="Lipase_secreted"/>
</dbReference>
<accession>S5TIV4</accession>
<evidence type="ECO:0000313" key="1">
    <source>
        <dbReference type="EMBL" id="AGS34821.1"/>
    </source>
</evidence>
<dbReference type="OrthoDB" id="9798122at2"/>
<reference evidence="1 2" key="1">
    <citation type="submission" date="2012-11" db="EMBL/GenBank/DDBJ databases">
        <title>The complete genome sequence of Corynebacterium maris Coryn-1 (=DSM 45190).</title>
        <authorList>
            <person name="Schaffert L."/>
            <person name="Albersmeier A."/>
            <person name="Kalinowski J."/>
            <person name="Ruckert C."/>
        </authorList>
    </citation>
    <scope>NUCLEOTIDE SEQUENCE [LARGE SCALE GENOMIC DNA]</scope>
    <source>
        <strain evidence="2">Coryn-1</strain>
    </source>
</reference>
<dbReference type="GO" id="GO:0016042">
    <property type="term" value="P:lipid catabolic process"/>
    <property type="evidence" value="ECO:0007669"/>
    <property type="project" value="InterPro"/>
</dbReference>
<dbReference type="PANTHER" id="PTHR34853:SF1">
    <property type="entry name" value="LIPASE 5"/>
    <property type="match status" value="1"/>
</dbReference>
<dbReference type="RefSeq" id="WP_020934754.1">
    <property type="nucleotide sequence ID" value="NC_021915.1"/>
</dbReference>